<feature type="region of interest" description="Disordered" evidence="1">
    <location>
        <begin position="92"/>
        <end position="111"/>
    </location>
</feature>
<protein>
    <submittedName>
        <fullName evidence="3">Myticalin A8</fullName>
    </submittedName>
</protein>
<evidence type="ECO:0000313" key="3">
    <source>
        <dbReference type="EMBL" id="ASW15779.1"/>
    </source>
</evidence>
<accession>A0A286RMU4</accession>
<dbReference type="EMBL" id="MF432167">
    <property type="protein sequence ID" value="ASW15779.1"/>
    <property type="molecule type" value="mRNA"/>
</dbReference>
<keyword evidence="2" id="KW-0732">Signal</keyword>
<evidence type="ECO:0000256" key="1">
    <source>
        <dbReference type="SAM" id="MobiDB-lite"/>
    </source>
</evidence>
<organism evidence="3">
    <name type="scientific">Mytilus trossulus</name>
    <name type="common">Blue mussel</name>
    <dbReference type="NCBI Taxonomy" id="6551"/>
    <lineage>
        <taxon>Eukaryota</taxon>
        <taxon>Metazoa</taxon>
        <taxon>Spiralia</taxon>
        <taxon>Lophotrochozoa</taxon>
        <taxon>Mollusca</taxon>
        <taxon>Bivalvia</taxon>
        <taxon>Autobranchia</taxon>
        <taxon>Pteriomorphia</taxon>
        <taxon>Mytilida</taxon>
        <taxon>Mytiloidea</taxon>
        <taxon>Mytilidae</taxon>
        <taxon>Mytilinae</taxon>
        <taxon>Mytilus</taxon>
    </lineage>
</organism>
<feature type="signal peptide" evidence="2">
    <location>
        <begin position="1"/>
        <end position="23"/>
    </location>
</feature>
<dbReference type="AlphaFoldDB" id="A0A286RMU4"/>
<reference evidence="3" key="1">
    <citation type="journal article" date="2017" name="Mar. Drugs">
        <title>Myticalins: A Novel Multigenic Family of Linear, Cationic Antimicrobial Peptides from Marine Mussels (Mytilus spp.).</title>
        <authorList>
            <person name="Leoni G."/>
            <person name="De Poli A."/>
            <person name="Mardirossian M."/>
            <person name="Gambato S."/>
            <person name="Florian F."/>
            <person name="Venier P."/>
            <person name="Wilson D.N."/>
            <person name="Tossi A."/>
            <person name="Pallavicini A."/>
            <person name="Gerdol M."/>
        </authorList>
    </citation>
    <scope>NUCLEOTIDE SEQUENCE</scope>
</reference>
<sequence>MKRNVLLLLVIISTICLIHYCDGYSWPRMPRIPRLPRYPRYPRYPRWPRHPTIYAGRKRATLDNGIQDEDIEIQNIEDGHIYERNVNMNDDATNDIDDSFMNDVDDRDVNDIDERDVNDIDESYVDGSQNDE</sequence>
<proteinExistence type="evidence at transcript level"/>
<evidence type="ECO:0000256" key="2">
    <source>
        <dbReference type="SAM" id="SignalP"/>
    </source>
</evidence>
<name>A0A286RMU4_MYTTR</name>
<feature type="chain" id="PRO_5013194067" evidence="2">
    <location>
        <begin position="24"/>
        <end position="132"/>
    </location>
</feature>
<feature type="compositionally biased region" description="Acidic residues" evidence="1">
    <location>
        <begin position="92"/>
        <end position="106"/>
    </location>
</feature>